<dbReference type="NCBIfam" id="TIGR00431">
    <property type="entry name" value="TruB"/>
    <property type="match status" value="1"/>
</dbReference>
<dbReference type="InterPro" id="IPR032819">
    <property type="entry name" value="TruB_C"/>
</dbReference>
<gene>
    <name evidence="5" type="primary">truB</name>
    <name evidence="8" type="ORF">PPOP_2544</name>
</gene>
<dbReference type="PANTHER" id="PTHR13767:SF2">
    <property type="entry name" value="PSEUDOURIDYLATE SYNTHASE TRUB1"/>
    <property type="match status" value="1"/>
</dbReference>
<evidence type="ECO:0000256" key="1">
    <source>
        <dbReference type="ARBA" id="ARBA00000385"/>
    </source>
</evidence>
<protein>
    <recommendedName>
        <fullName evidence="5">tRNA pseudouridine synthase B</fullName>
        <ecNumber evidence="5">5.4.99.25</ecNumber>
    </recommendedName>
    <alternativeName>
        <fullName evidence="5">tRNA pseudouridine(55) synthase</fullName>
        <shortName evidence="5">Psi55 synthase</shortName>
    </alternativeName>
    <alternativeName>
        <fullName evidence="5">tRNA pseudouridylate synthase</fullName>
    </alternativeName>
    <alternativeName>
        <fullName evidence="5">tRNA-uridine isomerase</fullName>
    </alternativeName>
</protein>
<dbReference type="HAMAP" id="MF_01080">
    <property type="entry name" value="TruB_bact"/>
    <property type="match status" value="1"/>
</dbReference>
<comment type="catalytic activity">
    <reaction evidence="1 5">
        <text>uridine(55) in tRNA = pseudouridine(55) in tRNA</text>
        <dbReference type="Rhea" id="RHEA:42532"/>
        <dbReference type="Rhea" id="RHEA-COMP:10101"/>
        <dbReference type="Rhea" id="RHEA-COMP:10102"/>
        <dbReference type="ChEBI" id="CHEBI:65314"/>
        <dbReference type="ChEBI" id="CHEBI:65315"/>
        <dbReference type="EC" id="5.4.99.25"/>
    </reaction>
</comment>
<dbReference type="InterPro" id="IPR014780">
    <property type="entry name" value="tRNA_psdUridine_synth_TruB"/>
</dbReference>
<evidence type="ECO:0000313" key="9">
    <source>
        <dbReference type="Proteomes" id="UP000029453"/>
    </source>
</evidence>
<dbReference type="GO" id="GO:1990481">
    <property type="term" value="P:mRNA pseudouridine synthesis"/>
    <property type="evidence" value="ECO:0007669"/>
    <property type="project" value="TreeGrafter"/>
</dbReference>
<feature type="active site" description="Nucleophile" evidence="5">
    <location>
        <position position="42"/>
    </location>
</feature>
<evidence type="ECO:0000259" key="7">
    <source>
        <dbReference type="Pfam" id="PF16198"/>
    </source>
</evidence>
<dbReference type="Gene3D" id="3.30.2350.10">
    <property type="entry name" value="Pseudouridine synthase"/>
    <property type="match status" value="1"/>
</dbReference>
<comment type="caution">
    <text evidence="8">The sequence shown here is derived from an EMBL/GenBank/DDBJ whole genome shotgun (WGS) entry which is preliminary data.</text>
</comment>
<comment type="function">
    <text evidence="5">Responsible for synthesis of pseudouridine from uracil-55 in the psi GC loop of transfer RNAs.</text>
</comment>
<dbReference type="Pfam" id="PF01509">
    <property type="entry name" value="TruB_N"/>
    <property type="match status" value="1"/>
</dbReference>
<name>M9LBH6_PAEPP</name>
<evidence type="ECO:0000256" key="4">
    <source>
        <dbReference type="ARBA" id="ARBA00023235"/>
    </source>
</evidence>
<feature type="domain" description="tRNA pseudouridylate synthase B C-terminal" evidence="7">
    <location>
        <begin position="180"/>
        <end position="238"/>
    </location>
</feature>
<dbReference type="EMBL" id="BALG01000185">
    <property type="protein sequence ID" value="GAC43177.1"/>
    <property type="molecule type" value="Genomic_DNA"/>
</dbReference>
<dbReference type="FunFam" id="3.30.2350.10:FF:000011">
    <property type="entry name" value="tRNA pseudouridine synthase B"/>
    <property type="match status" value="1"/>
</dbReference>
<evidence type="ECO:0000313" key="8">
    <source>
        <dbReference type="EMBL" id="GAC43177.1"/>
    </source>
</evidence>
<dbReference type="GO" id="GO:0031119">
    <property type="term" value="P:tRNA pseudouridine synthesis"/>
    <property type="evidence" value="ECO:0007669"/>
    <property type="project" value="UniProtKB-UniRule"/>
</dbReference>
<keyword evidence="3 5" id="KW-0819">tRNA processing</keyword>
<dbReference type="InterPro" id="IPR002501">
    <property type="entry name" value="PsdUridine_synth_N"/>
</dbReference>
<dbReference type="CDD" id="cd02573">
    <property type="entry name" value="PseudoU_synth_EcTruB"/>
    <property type="match status" value="1"/>
</dbReference>
<keyword evidence="9" id="KW-1185">Reference proteome</keyword>
<dbReference type="Pfam" id="PF16198">
    <property type="entry name" value="TruB_C_2"/>
    <property type="match status" value="1"/>
</dbReference>
<dbReference type="GO" id="GO:0160148">
    <property type="term" value="F:tRNA pseudouridine(55) synthase activity"/>
    <property type="evidence" value="ECO:0007669"/>
    <property type="project" value="UniProtKB-EC"/>
</dbReference>
<evidence type="ECO:0000259" key="6">
    <source>
        <dbReference type="Pfam" id="PF01509"/>
    </source>
</evidence>
<dbReference type="Proteomes" id="UP000029453">
    <property type="component" value="Unassembled WGS sequence"/>
</dbReference>
<evidence type="ECO:0000256" key="2">
    <source>
        <dbReference type="ARBA" id="ARBA00005642"/>
    </source>
</evidence>
<keyword evidence="4 5" id="KW-0413">Isomerase</keyword>
<dbReference type="EC" id="5.4.99.25" evidence="5"/>
<evidence type="ECO:0000256" key="5">
    <source>
        <dbReference type="HAMAP-Rule" id="MF_01080"/>
    </source>
</evidence>
<organism evidence="8 9">
    <name type="scientific">Paenibacillus popilliae ATCC 14706</name>
    <dbReference type="NCBI Taxonomy" id="1212764"/>
    <lineage>
        <taxon>Bacteria</taxon>
        <taxon>Bacillati</taxon>
        <taxon>Bacillota</taxon>
        <taxon>Bacilli</taxon>
        <taxon>Bacillales</taxon>
        <taxon>Paenibacillaceae</taxon>
        <taxon>Paenibacillus</taxon>
    </lineage>
</organism>
<dbReference type="AlphaFoldDB" id="M9LBH6"/>
<dbReference type="SUPFAM" id="SSF55120">
    <property type="entry name" value="Pseudouridine synthase"/>
    <property type="match status" value="1"/>
</dbReference>
<sequence length="305" mass="33939">MLTELHGVLPVWKPAGWTSHDVVAKVRRLIREKRIGHTGTLDPQVVGVLPLCVGRATRLVEYLQEMPKEYEATLRLGVSTDTEDMSGEVVERADASHVTEAMIAEALLSFIGPIEQVPPMYSAVKVNGKRLYELAREGKTVERKPRQVTIHHIKLIGLRLGDVEPEVRFRVQCSKGTYIRTLCVDIGRKLGVPATMAKLIRTRSANFGQEDSVTFTQIEAGMAAGTLDELLVPMDRAVSHFPELWVAPAFAPHAVQGKGIPERGLSVPPLTNCIYRLYDEEGTFFGLYHKPDTEQVLRPIKVFVP</sequence>
<dbReference type="RefSeq" id="WP_006286781.1">
    <property type="nucleotide sequence ID" value="NZ_BALG01000185.1"/>
</dbReference>
<dbReference type="PANTHER" id="PTHR13767">
    <property type="entry name" value="TRNA-PSEUDOURIDINE SYNTHASE"/>
    <property type="match status" value="1"/>
</dbReference>
<comment type="similarity">
    <text evidence="2 5">Belongs to the pseudouridine synthase TruB family. Type 1 subfamily.</text>
</comment>
<dbReference type="GO" id="GO:0003723">
    <property type="term" value="F:RNA binding"/>
    <property type="evidence" value="ECO:0007669"/>
    <property type="project" value="InterPro"/>
</dbReference>
<proteinExistence type="inferred from homology"/>
<dbReference type="InterPro" id="IPR020103">
    <property type="entry name" value="PsdUridine_synth_cat_dom_sf"/>
</dbReference>
<accession>M9LBH6</accession>
<reference evidence="8 9" key="1">
    <citation type="submission" date="2012-10" db="EMBL/GenBank/DDBJ databases">
        <title>Draft Genome Sequence of Paenibacillus popilliae ATCC 14706T.</title>
        <authorList>
            <person name="Iiyama K."/>
            <person name="Mori K."/>
            <person name="Mon H."/>
            <person name="Chieda Y."/>
            <person name="Lee J.M."/>
            <person name="Kusakabe T."/>
            <person name="Tashiro K."/>
            <person name="Asano S."/>
            <person name="Yasunaga-Aoki C."/>
            <person name="Shimizu S."/>
        </authorList>
    </citation>
    <scope>NUCLEOTIDE SEQUENCE [LARGE SCALE GENOMIC DNA]</scope>
    <source>
        <strain evidence="8 9">ATCC 14706</strain>
    </source>
</reference>
<evidence type="ECO:0000256" key="3">
    <source>
        <dbReference type="ARBA" id="ARBA00022694"/>
    </source>
</evidence>
<feature type="domain" description="Pseudouridine synthase II N-terminal" evidence="6">
    <location>
        <begin position="27"/>
        <end position="179"/>
    </location>
</feature>